<reference evidence="2" key="1">
    <citation type="journal article" date="2015" name="Proc. Natl. Acad. Sci. U.S.A.">
        <title>Networks of energetic and metabolic interactions define dynamics in microbial communities.</title>
        <authorList>
            <person name="Embree M."/>
            <person name="Liu J.K."/>
            <person name="Al-Bassam M.M."/>
            <person name="Zengler K."/>
        </authorList>
    </citation>
    <scope>NUCLEOTIDE SEQUENCE</scope>
</reference>
<protein>
    <submittedName>
        <fullName evidence="2">Putative nucleic acid-binding protein</fullName>
    </submittedName>
</protein>
<proteinExistence type="predicted"/>
<comment type="caution">
    <text evidence="2">The sequence shown here is derived from an EMBL/GenBank/DDBJ whole genome shotgun (WGS) entry which is preliminary data.</text>
</comment>
<evidence type="ECO:0000259" key="1">
    <source>
        <dbReference type="SMART" id="SM00670"/>
    </source>
</evidence>
<dbReference type="Pfam" id="PF01850">
    <property type="entry name" value="PIN"/>
    <property type="match status" value="1"/>
</dbReference>
<dbReference type="PANTHER" id="PTHR39677:SF4">
    <property type="entry name" value="RIBONUCLEASE VAPC6"/>
    <property type="match status" value="1"/>
</dbReference>
<sequence>MFIDAIIFTYLLTGHPTYGRSCQKLLEKVEGGTIEAFISPLVIDEVSYVLMVQTARRTGSPNDARSMKKAMLYAWQDCLVPVREFHGYLDVLISKGHLKVLSLDYSISKIALECASEYRLLPRDALHTACCKAFGITEMATNDADFERVGFLNLWKP</sequence>
<feature type="domain" description="PIN" evidence="1">
    <location>
        <begin position="1"/>
        <end position="148"/>
    </location>
</feature>
<organism evidence="2">
    <name type="scientific">hydrocarbon metagenome</name>
    <dbReference type="NCBI Taxonomy" id="938273"/>
    <lineage>
        <taxon>unclassified sequences</taxon>
        <taxon>metagenomes</taxon>
        <taxon>ecological metagenomes</taxon>
    </lineage>
</organism>
<dbReference type="SUPFAM" id="SSF88723">
    <property type="entry name" value="PIN domain-like"/>
    <property type="match status" value="1"/>
</dbReference>
<dbReference type="SMART" id="SM00670">
    <property type="entry name" value="PINc"/>
    <property type="match status" value="1"/>
</dbReference>
<accession>A0A0W8F5W4</accession>
<gene>
    <name evidence="2" type="ORF">ASZ90_014065</name>
</gene>
<dbReference type="InterPro" id="IPR002716">
    <property type="entry name" value="PIN_dom"/>
</dbReference>
<evidence type="ECO:0000313" key="2">
    <source>
        <dbReference type="EMBL" id="KUG16278.1"/>
    </source>
</evidence>
<name>A0A0W8F5W4_9ZZZZ</name>
<dbReference type="PANTHER" id="PTHR39677">
    <property type="entry name" value="RIBONUCLEASE VAPC6"/>
    <property type="match status" value="1"/>
</dbReference>
<dbReference type="InterPro" id="IPR029060">
    <property type="entry name" value="PIN-like_dom_sf"/>
</dbReference>
<dbReference type="EMBL" id="LNQE01001504">
    <property type="protein sequence ID" value="KUG16278.1"/>
    <property type="molecule type" value="Genomic_DNA"/>
</dbReference>
<dbReference type="Gene3D" id="3.40.50.1010">
    <property type="entry name" value="5'-nuclease"/>
    <property type="match status" value="1"/>
</dbReference>
<dbReference type="AlphaFoldDB" id="A0A0W8F5W4"/>